<dbReference type="OMA" id="WHETSRN"/>
<evidence type="ECO:0000256" key="1">
    <source>
        <dbReference type="PROSITE-ProRule" id="PRU01211"/>
    </source>
</evidence>
<sequence>CSSHVGMIGGAQELTLHPNCRKKQQIIVHELGHAIGMIHEHQRPDRNDYVVIKQENAMDNTAADFRMYSWNVINSHSVQYDYQSIMHYGGTVSSC</sequence>
<dbReference type="GO" id="GO:0006508">
    <property type="term" value="P:proteolysis"/>
    <property type="evidence" value="ECO:0007669"/>
    <property type="project" value="UniProtKB-KW"/>
</dbReference>
<dbReference type="SUPFAM" id="SSF55486">
    <property type="entry name" value="Metalloproteases ('zincins'), catalytic domain"/>
    <property type="match status" value="1"/>
</dbReference>
<dbReference type="GO" id="GO:0008270">
    <property type="term" value="F:zinc ion binding"/>
    <property type="evidence" value="ECO:0007669"/>
    <property type="project" value="UniProtKB-UniRule"/>
</dbReference>
<accession>V4CAP7</accession>
<dbReference type="Pfam" id="PF01400">
    <property type="entry name" value="Astacin"/>
    <property type="match status" value="1"/>
</dbReference>
<reference evidence="4" key="1">
    <citation type="journal article" date="2013" name="Nature">
        <title>Insights into bilaterian evolution from three spiralian genomes.</title>
        <authorList>
            <person name="Simakov O."/>
            <person name="Marletaz F."/>
            <person name="Cho S.J."/>
            <person name="Edsinger-Gonzales E."/>
            <person name="Havlak P."/>
            <person name="Hellsten U."/>
            <person name="Kuo D.H."/>
            <person name="Larsson T."/>
            <person name="Lv J."/>
            <person name="Arendt D."/>
            <person name="Savage R."/>
            <person name="Osoegawa K."/>
            <person name="de Jong P."/>
            <person name="Grimwood J."/>
            <person name="Chapman J.A."/>
            <person name="Shapiro H."/>
            <person name="Aerts A."/>
            <person name="Otillar R.P."/>
            <person name="Terry A.Y."/>
            <person name="Boore J.L."/>
            <person name="Grigoriev I.V."/>
            <person name="Lindberg D.R."/>
            <person name="Seaver E.C."/>
            <person name="Weisblat D.A."/>
            <person name="Putnam N.H."/>
            <person name="Rokhsar D.S."/>
        </authorList>
    </citation>
    <scope>NUCLEOTIDE SEQUENCE [LARGE SCALE GENOMIC DNA]</scope>
</reference>
<dbReference type="Gene3D" id="3.40.390.10">
    <property type="entry name" value="Collagenase (Catalytic Domain)"/>
    <property type="match status" value="1"/>
</dbReference>
<feature type="binding site" evidence="1">
    <location>
        <position position="39"/>
    </location>
    <ligand>
        <name>Zn(2+)</name>
        <dbReference type="ChEBI" id="CHEBI:29105"/>
        <note>catalytic</note>
    </ligand>
</feature>
<dbReference type="PRINTS" id="PR00480">
    <property type="entry name" value="ASTACIN"/>
</dbReference>
<dbReference type="PANTHER" id="PTHR10127:SF850">
    <property type="entry name" value="METALLOENDOPEPTIDASE"/>
    <property type="match status" value="1"/>
</dbReference>
<dbReference type="Proteomes" id="UP000030746">
    <property type="component" value="Unassembled WGS sequence"/>
</dbReference>
<dbReference type="PROSITE" id="PS51864">
    <property type="entry name" value="ASTACIN"/>
    <property type="match status" value="1"/>
</dbReference>
<dbReference type="PANTHER" id="PTHR10127">
    <property type="entry name" value="DISCOIDIN, CUB, EGF, LAMININ , AND ZINC METALLOPROTEASE DOMAIN CONTAINING"/>
    <property type="match status" value="1"/>
</dbReference>
<evidence type="ECO:0000313" key="5">
    <source>
        <dbReference type="Proteomes" id="UP000030746"/>
    </source>
</evidence>
<proteinExistence type="predicted"/>
<dbReference type="GO" id="GO:0004222">
    <property type="term" value="F:metalloendopeptidase activity"/>
    <property type="evidence" value="ECO:0007669"/>
    <property type="project" value="UniProtKB-UniRule"/>
</dbReference>
<feature type="domain" description="Peptidase M12A" evidence="3">
    <location>
        <begin position="1"/>
        <end position="95"/>
    </location>
</feature>
<dbReference type="InterPro" id="IPR024079">
    <property type="entry name" value="MetalloPept_cat_dom_sf"/>
</dbReference>
<keyword evidence="1 2" id="KW-0862">Zinc</keyword>
<evidence type="ECO:0000256" key="2">
    <source>
        <dbReference type="RuleBase" id="RU361183"/>
    </source>
</evidence>
<dbReference type="KEGG" id="lgi:LOTGIDRAFT_89537"/>
<organism evidence="4 5">
    <name type="scientific">Lottia gigantea</name>
    <name type="common">Giant owl limpet</name>
    <dbReference type="NCBI Taxonomy" id="225164"/>
    <lineage>
        <taxon>Eukaryota</taxon>
        <taxon>Metazoa</taxon>
        <taxon>Spiralia</taxon>
        <taxon>Lophotrochozoa</taxon>
        <taxon>Mollusca</taxon>
        <taxon>Gastropoda</taxon>
        <taxon>Patellogastropoda</taxon>
        <taxon>Lottioidea</taxon>
        <taxon>Lottiidae</taxon>
        <taxon>Lottia</taxon>
    </lineage>
</organism>
<evidence type="ECO:0000313" key="4">
    <source>
        <dbReference type="EMBL" id="ESO98884.1"/>
    </source>
</evidence>
<dbReference type="HOGENOM" id="CLU_017286_4_1_1"/>
<dbReference type="InterPro" id="IPR001506">
    <property type="entry name" value="Peptidase_M12A"/>
</dbReference>
<comment type="cofactor">
    <cofactor evidence="1 2">
        <name>Zn(2+)</name>
        <dbReference type="ChEBI" id="CHEBI:29105"/>
    </cofactor>
    <text evidence="1 2">Binds 1 zinc ion per subunit.</text>
</comment>
<dbReference type="GeneID" id="20252860"/>
<feature type="binding site" evidence="1">
    <location>
        <position position="33"/>
    </location>
    <ligand>
        <name>Zn(2+)</name>
        <dbReference type="ChEBI" id="CHEBI:29105"/>
        <note>catalytic</note>
    </ligand>
</feature>
<keyword evidence="1 2" id="KW-0378">Hydrolase</keyword>
<keyword evidence="1 2" id="KW-0645">Protease</keyword>
<feature type="binding site" evidence="1">
    <location>
        <position position="29"/>
    </location>
    <ligand>
        <name>Zn(2+)</name>
        <dbReference type="ChEBI" id="CHEBI:29105"/>
        <note>catalytic</note>
    </ligand>
</feature>
<dbReference type="CTD" id="20252860"/>
<keyword evidence="1 2" id="KW-0482">Metalloprotease</keyword>
<keyword evidence="1 2" id="KW-0479">Metal-binding</keyword>
<keyword evidence="5" id="KW-1185">Reference proteome</keyword>
<comment type="caution">
    <text evidence="1">Lacks conserved residue(s) required for the propagation of feature annotation.</text>
</comment>
<dbReference type="RefSeq" id="XP_009050340.1">
    <property type="nucleotide sequence ID" value="XM_009052092.1"/>
</dbReference>
<gene>
    <name evidence="4" type="ORF">LOTGIDRAFT_89537</name>
</gene>
<feature type="non-terminal residue" evidence="4">
    <location>
        <position position="95"/>
    </location>
</feature>
<protein>
    <recommendedName>
        <fullName evidence="2">Metalloendopeptidase</fullName>
        <ecNumber evidence="2">3.4.24.-</ecNumber>
    </recommendedName>
</protein>
<dbReference type="AlphaFoldDB" id="V4CAP7"/>
<feature type="non-terminal residue" evidence="4">
    <location>
        <position position="1"/>
    </location>
</feature>
<evidence type="ECO:0000259" key="3">
    <source>
        <dbReference type="PROSITE" id="PS51864"/>
    </source>
</evidence>
<dbReference type="EC" id="3.4.24.-" evidence="2"/>
<name>V4CAP7_LOTGI</name>
<dbReference type="EMBL" id="KB201205">
    <property type="protein sequence ID" value="ESO98884.1"/>
    <property type="molecule type" value="Genomic_DNA"/>
</dbReference>
<feature type="active site" evidence="1">
    <location>
        <position position="30"/>
    </location>
</feature>
<dbReference type="OrthoDB" id="6061307at2759"/>